<dbReference type="InterPro" id="IPR051094">
    <property type="entry name" value="Diverse_Catalytic_Enzymes"/>
</dbReference>
<sequence>MWSEDSMIEYLKNNLKPKRFNHSMGVRDTAVKLAKIYGEDINKARISGLIHDCAKYVKDKEMIEIYEEHGNIVDEVEKNMPAILHGKVGSYVAKEVMGVEDKDILNAIAYHTTGRVNMSLLEKIIYIADYIEPLRDFPGVDNLRDIAFGGDLDKALILSFNNTIKYVIEGNQLLHKDTIEARNYMLYNK</sequence>
<dbReference type="GO" id="GO:0046872">
    <property type="term" value="F:metal ion binding"/>
    <property type="evidence" value="ECO:0007669"/>
    <property type="project" value="UniProtKB-KW"/>
</dbReference>
<dbReference type="RefSeq" id="WP_039252542.1">
    <property type="nucleotide sequence ID" value="NZ_JENJ01000005.1"/>
</dbReference>
<keyword evidence="2" id="KW-0479">Metal-binding</keyword>
<keyword evidence="3" id="KW-0547">Nucleotide-binding</keyword>
<evidence type="ECO:0000256" key="2">
    <source>
        <dbReference type="ARBA" id="ARBA00022723"/>
    </source>
</evidence>
<dbReference type="InterPro" id="IPR003607">
    <property type="entry name" value="HD/PDEase_dom"/>
</dbReference>
<evidence type="ECO:0000259" key="7">
    <source>
        <dbReference type="PROSITE" id="PS51831"/>
    </source>
</evidence>
<evidence type="ECO:0000256" key="4">
    <source>
        <dbReference type="ARBA" id="ARBA00022801"/>
    </source>
</evidence>
<dbReference type="GO" id="GO:0000166">
    <property type="term" value="F:nucleotide binding"/>
    <property type="evidence" value="ECO:0007669"/>
    <property type="project" value="UniProtKB-KW"/>
</dbReference>
<dbReference type="CDD" id="cd00077">
    <property type="entry name" value="HDc"/>
    <property type="match status" value="1"/>
</dbReference>
<comment type="catalytic activity">
    <reaction evidence="6">
        <text>P(1),P(4)-bis(5'-adenosyl) tetraphosphate + H2O = 2 ADP + 2 H(+)</text>
        <dbReference type="Rhea" id="RHEA:24252"/>
        <dbReference type="ChEBI" id="CHEBI:15377"/>
        <dbReference type="ChEBI" id="CHEBI:15378"/>
        <dbReference type="ChEBI" id="CHEBI:58141"/>
        <dbReference type="ChEBI" id="CHEBI:456216"/>
        <dbReference type="EC" id="3.6.1.41"/>
    </reaction>
</comment>
<dbReference type="EMBL" id="JENJ01000005">
    <property type="protein sequence ID" value="KGM97930.1"/>
    <property type="molecule type" value="Genomic_DNA"/>
</dbReference>
<dbReference type="SMART" id="SM00471">
    <property type="entry name" value="HDc"/>
    <property type="match status" value="1"/>
</dbReference>
<proteinExistence type="predicted"/>
<evidence type="ECO:0000256" key="3">
    <source>
        <dbReference type="ARBA" id="ARBA00022741"/>
    </source>
</evidence>
<dbReference type="InterPro" id="IPR006674">
    <property type="entry name" value="HD_domain"/>
</dbReference>
<dbReference type="Gene3D" id="1.10.3210.10">
    <property type="entry name" value="Hypothetical protein af1432"/>
    <property type="match status" value="1"/>
</dbReference>
<comment type="caution">
    <text evidence="8">The sequence shown here is derived from an EMBL/GenBank/DDBJ whole genome shotgun (WGS) entry which is preliminary data.</text>
</comment>
<dbReference type="SUPFAM" id="SSF109604">
    <property type="entry name" value="HD-domain/PDEase-like"/>
    <property type="match status" value="1"/>
</dbReference>
<feature type="domain" description="HD" evidence="7">
    <location>
        <begin position="19"/>
        <end position="134"/>
    </location>
</feature>
<dbReference type="PANTHER" id="PTHR35795">
    <property type="entry name" value="SLR1885 PROTEIN"/>
    <property type="match status" value="1"/>
</dbReference>
<reference evidence="8 9" key="1">
    <citation type="submission" date="2014-01" db="EMBL/GenBank/DDBJ databases">
        <title>Plasmidome dynamics in the species complex Clostridium novyi sensu lato converts strains of independent lineages into distinctly different pathogens.</title>
        <authorList>
            <person name="Skarin H."/>
            <person name="Segerman B."/>
        </authorList>
    </citation>
    <scope>NUCLEOTIDE SEQUENCE [LARGE SCALE GENOMIC DNA]</scope>
    <source>
        <strain evidence="8 9">4552</strain>
    </source>
</reference>
<evidence type="ECO:0000256" key="5">
    <source>
        <dbReference type="ARBA" id="ARBA00023004"/>
    </source>
</evidence>
<keyword evidence="5" id="KW-0408">Iron</keyword>
<dbReference type="PANTHER" id="PTHR35795:SF1">
    <property type="entry name" value="BIS(5'-NUCLEOSYL)-TETRAPHOSPHATASE, SYMMETRICAL"/>
    <property type="match status" value="1"/>
</dbReference>
<dbReference type="Pfam" id="PF01966">
    <property type="entry name" value="HD"/>
    <property type="match status" value="1"/>
</dbReference>
<dbReference type="NCBIfam" id="TIGR00488">
    <property type="entry name" value="bis(5'-nucleosyl)-tetraphosphatase (symmetrical) YqeK"/>
    <property type="match status" value="1"/>
</dbReference>
<dbReference type="Proteomes" id="UP000030012">
    <property type="component" value="Unassembled WGS sequence"/>
</dbReference>
<name>A0A0A0IE69_CLONO</name>
<dbReference type="EC" id="3.6.1.41" evidence="1"/>
<accession>A0A0A0IE69</accession>
<keyword evidence="4 8" id="KW-0378">Hydrolase</keyword>
<evidence type="ECO:0000256" key="1">
    <source>
        <dbReference type="ARBA" id="ARBA00012506"/>
    </source>
</evidence>
<protein>
    <recommendedName>
        <fullName evidence="1">bis(5'-nucleosyl)-tetraphosphatase (symmetrical)</fullName>
        <ecNumber evidence="1">3.6.1.41</ecNumber>
    </recommendedName>
</protein>
<dbReference type="GO" id="GO:0008803">
    <property type="term" value="F:bis(5'-nucleosyl)-tetraphosphatase (symmetrical) activity"/>
    <property type="evidence" value="ECO:0007669"/>
    <property type="project" value="UniProtKB-EC"/>
</dbReference>
<dbReference type="PROSITE" id="PS51831">
    <property type="entry name" value="HD"/>
    <property type="match status" value="1"/>
</dbReference>
<organism evidence="8 9">
    <name type="scientific">Clostridium novyi A str. 4552</name>
    <dbReference type="NCBI Taxonomy" id="1444289"/>
    <lineage>
        <taxon>Bacteria</taxon>
        <taxon>Bacillati</taxon>
        <taxon>Bacillota</taxon>
        <taxon>Clostridia</taxon>
        <taxon>Eubacteriales</taxon>
        <taxon>Clostridiaceae</taxon>
        <taxon>Clostridium</taxon>
    </lineage>
</organism>
<evidence type="ECO:0000256" key="6">
    <source>
        <dbReference type="ARBA" id="ARBA00049417"/>
    </source>
</evidence>
<dbReference type="InterPro" id="IPR005249">
    <property type="entry name" value="YqeK"/>
</dbReference>
<dbReference type="AlphaFoldDB" id="A0A0A0IE69"/>
<evidence type="ECO:0000313" key="8">
    <source>
        <dbReference type="EMBL" id="KGM97930.1"/>
    </source>
</evidence>
<gene>
    <name evidence="8" type="ORF">Z968_01830</name>
</gene>
<evidence type="ECO:0000313" key="9">
    <source>
        <dbReference type="Proteomes" id="UP000030012"/>
    </source>
</evidence>
<dbReference type="OrthoDB" id="5295945at2"/>